<dbReference type="KEGG" id="tvd:SG34_030990"/>
<sequence>MSQQELPDIFGGRAVTISPWPVIINAGRKSQFEEIVANIGQLLYKSVALMAKHYPLIFKQLYQIPEAYLQYIRPGNELKTKLVGRYDALISNSGIKLLEYNGGCNIGGWWLYELIGLFREVLGPHAKDLKETPVLEEFLSYLEKISRTVNADDSKPVNILFELDGLAQKQEFVQAMPMFNKAIKKRGLNIRLFFDIDFTEVNVNGESVYFEDKLIDVLVAPMVHVDAGKPVVEQLTHLHFQEKVVFLDNPVNLLTGIKSNFANLYFLQQQGLLSLKESELVSKYISWTAYLSDSLTGHCGRDNQAAVAKYLQDKDSYVIKKDGLFGGRHVYIGRQVSASAWKSVVTMARKEQGWTIQKFYPSDPFYAPNNDLDIAEHDYILGFFDFGSRYGGCWVRLTEMRGGVVNATQGAACTVVFEVPQKKLVF</sequence>
<keyword evidence="2" id="KW-1185">Reference proteome</keyword>
<evidence type="ECO:0000313" key="1">
    <source>
        <dbReference type="EMBL" id="WDE09193.1"/>
    </source>
</evidence>
<reference evidence="1 2" key="1">
    <citation type="journal article" date="2015" name="Genome Announc.">
        <title>Draft Genome Sequences of Marine Isolates of Thalassomonas viridans and Thalassomonas actiniarum.</title>
        <authorList>
            <person name="Olonade I."/>
            <person name="van Zyl L.J."/>
            <person name="Trindade M."/>
        </authorList>
    </citation>
    <scope>NUCLEOTIDE SEQUENCE [LARGE SCALE GENOMIC DNA]</scope>
    <source>
        <strain evidence="1 2">XOM25</strain>
    </source>
</reference>
<dbReference type="SUPFAM" id="SSF56059">
    <property type="entry name" value="Glutathione synthetase ATP-binding domain-like"/>
    <property type="match status" value="1"/>
</dbReference>
<protein>
    <recommendedName>
        <fullName evidence="3">Glutathionylspermidine synthase pre-ATP-grasp-like domain-containing protein</fullName>
    </recommendedName>
</protein>
<dbReference type="RefSeq" id="WP_152647199.1">
    <property type="nucleotide sequence ID" value="NZ_CP059734.1"/>
</dbReference>
<dbReference type="Proteomes" id="UP000032352">
    <property type="component" value="Chromosome pTvir"/>
</dbReference>
<evidence type="ECO:0000313" key="2">
    <source>
        <dbReference type="Proteomes" id="UP000032352"/>
    </source>
</evidence>
<gene>
    <name evidence="1" type="ORF">SG34_030990</name>
</gene>
<evidence type="ECO:0008006" key="3">
    <source>
        <dbReference type="Google" id="ProtNLM"/>
    </source>
</evidence>
<organism evidence="1 2">
    <name type="scientific">Thalassomonas viridans</name>
    <dbReference type="NCBI Taxonomy" id="137584"/>
    <lineage>
        <taxon>Bacteria</taxon>
        <taxon>Pseudomonadati</taxon>
        <taxon>Pseudomonadota</taxon>
        <taxon>Gammaproteobacteria</taxon>
        <taxon>Alteromonadales</taxon>
        <taxon>Colwelliaceae</taxon>
        <taxon>Thalassomonas</taxon>
    </lineage>
</organism>
<accession>A0AAF0CDH5</accession>
<name>A0AAF0CDH5_9GAMM</name>
<proteinExistence type="predicted"/>
<dbReference type="AlphaFoldDB" id="A0AAF0CDH5"/>
<reference evidence="1 2" key="2">
    <citation type="journal article" date="2022" name="Mar. Drugs">
        <title>Bioassay-Guided Fractionation Leads to the Detection of Cholic Acid Generated by the Rare Thalassomonas sp.</title>
        <authorList>
            <person name="Pheiffer F."/>
            <person name="Schneider Y.K."/>
            <person name="Hansen E.H."/>
            <person name="Andersen J.H."/>
            <person name="Isaksson J."/>
            <person name="Busche T."/>
            <person name="R C."/>
            <person name="Kalinowski J."/>
            <person name="Zyl L.V."/>
            <person name="Trindade M."/>
        </authorList>
    </citation>
    <scope>NUCLEOTIDE SEQUENCE [LARGE SCALE GENOMIC DNA]</scope>
    <source>
        <strain evidence="1 2">XOM25</strain>
    </source>
</reference>
<dbReference type="EMBL" id="CP059734">
    <property type="protein sequence ID" value="WDE09193.1"/>
    <property type="molecule type" value="Genomic_DNA"/>
</dbReference>